<feature type="compositionally biased region" description="Polar residues" evidence="2">
    <location>
        <begin position="528"/>
        <end position="537"/>
    </location>
</feature>
<accession>A0A369JCI1</accession>
<sequence>MDAATRSSDHVGQHVARFWVNTYDGSKPSHTLSHTANLFSGPMPVILLKRRLSQRHPLDLRRNYHEPSTPLPPGISAHPRVFENTTLGLPMIQYTQYRGTRSPPIGFGQPGDMFIDVSPGAYRVFVRYRSWREWPGIDRDDAMRFVHPEDKTRVVWCTRLDVIWYKKNSVRRGTLRLFGSSNRTTFLSANELIRRSAIAKEGLQETELRPQPVEHPIERRSKRLRSRFNAPTAMDNLDLDTSVVAGQTDGGDVGGAASSSPPDSLFDISSEEAVADQPVHHHDTSSPQGPTAQSPPRDPPITLDDAPNQPNGAVLPHFVLTSQINDTSHEANHTDLYAVKRHFVTSKGSQEVTVCWTQYRGYGDPPEGLGEPGDMFIDMSPNAYRLFARYDIWQQWSGVSRVPVPNLFHPADGTRMVWCTATDILWYRFVSFSKARCRILRRTKAAFVTAHELIKKSGVLTRSPVGELFRVEREGEAPVPLTDVHSASPVLVAETEMGDGSNDEHPGEGLAEDTLTQAPDHPRCSPAPGNQTISVEQQSDHEGVTFDPECSQEPGHSPSLEMGHSAPQFPLDSGSNLTRMETWDAEAIRDEAERIRKFRESCMARETRYTRRREELAEKATGLSVQENAMELQERHMVERLADVKAKASQRKEQIEKLADELDREEREVITMEENISQREEALERRRESVAKIQQAIQQWDRV</sequence>
<organism evidence="3 4">
    <name type="scientific">Hypsizygus marmoreus</name>
    <name type="common">White beech mushroom</name>
    <name type="synonym">Agaricus marmoreus</name>
    <dbReference type="NCBI Taxonomy" id="39966"/>
    <lineage>
        <taxon>Eukaryota</taxon>
        <taxon>Fungi</taxon>
        <taxon>Dikarya</taxon>
        <taxon>Basidiomycota</taxon>
        <taxon>Agaricomycotina</taxon>
        <taxon>Agaricomycetes</taxon>
        <taxon>Agaricomycetidae</taxon>
        <taxon>Agaricales</taxon>
        <taxon>Tricholomatineae</taxon>
        <taxon>Lyophyllaceae</taxon>
        <taxon>Hypsizygus</taxon>
    </lineage>
</organism>
<reference evidence="3" key="1">
    <citation type="submission" date="2018-04" db="EMBL/GenBank/DDBJ databases">
        <title>Whole genome sequencing of Hypsizygus marmoreus.</title>
        <authorList>
            <person name="Choi I.-G."/>
            <person name="Min B."/>
            <person name="Kim J.-G."/>
            <person name="Kim S."/>
            <person name="Oh Y.-L."/>
            <person name="Kong W.-S."/>
            <person name="Park H."/>
            <person name="Jeong J."/>
            <person name="Song E.-S."/>
        </authorList>
    </citation>
    <scope>NUCLEOTIDE SEQUENCE [LARGE SCALE GENOMIC DNA]</scope>
    <source>
        <strain evidence="3">51987-8</strain>
    </source>
</reference>
<dbReference type="Proteomes" id="UP000076154">
    <property type="component" value="Unassembled WGS sequence"/>
</dbReference>
<protein>
    <submittedName>
        <fullName evidence="3">Uncharacterized protein</fullName>
    </submittedName>
</protein>
<comment type="caution">
    <text evidence="3">The sequence shown here is derived from an EMBL/GenBank/DDBJ whole genome shotgun (WGS) entry which is preliminary data.</text>
</comment>
<keyword evidence="4" id="KW-1185">Reference proteome</keyword>
<dbReference type="InParanoid" id="A0A369JCI1"/>
<evidence type="ECO:0000313" key="3">
    <source>
        <dbReference type="EMBL" id="RDB17423.1"/>
    </source>
</evidence>
<dbReference type="AlphaFoldDB" id="A0A369JCI1"/>
<name>A0A369JCI1_HYPMA</name>
<gene>
    <name evidence="3" type="ORF">Hypma_001964</name>
</gene>
<evidence type="ECO:0000313" key="4">
    <source>
        <dbReference type="Proteomes" id="UP000076154"/>
    </source>
</evidence>
<dbReference type="EMBL" id="LUEZ02000113">
    <property type="protein sequence ID" value="RDB17423.1"/>
    <property type="molecule type" value="Genomic_DNA"/>
</dbReference>
<feature type="compositionally biased region" description="Polar residues" evidence="2">
    <location>
        <begin position="285"/>
        <end position="294"/>
    </location>
</feature>
<feature type="region of interest" description="Disordered" evidence="2">
    <location>
        <begin position="496"/>
        <end position="574"/>
    </location>
</feature>
<evidence type="ECO:0000256" key="2">
    <source>
        <dbReference type="SAM" id="MobiDB-lite"/>
    </source>
</evidence>
<feature type="coiled-coil region" evidence="1">
    <location>
        <begin position="638"/>
        <end position="699"/>
    </location>
</feature>
<evidence type="ECO:0000256" key="1">
    <source>
        <dbReference type="SAM" id="Coils"/>
    </source>
</evidence>
<keyword evidence="1" id="KW-0175">Coiled coil</keyword>
<dbReference type="OrthoDB" id="3067611at2759"/>
<proteinExistence type="predicted"/>
<feature type="region of interest" description="Disordered" evidence="2">
    <location>
        <begin position="203"/>
        <end position="314"/>
    </location>
</feature>